<keyword evidence="1 4" id="KW-0349">Heme</keyword>
<evidence type="ECO:0000256" key="3">
    <source>
        <dbReference type="ARBA" id="ARBA00023004"/>
    </source>
</evidence>
<gene>
    <name evidence="7" type="ORF">JHW45_06205</name>
</gene>
<dbReference type="Pfam" id="PF00034">
    <property type="entry name" value="Cytochrom_C"/>
    <property type="match status" value="1"/>
</dbReference>
<accession>A0ABY7T1C4</accession>
<proteinExistence type="predicted"/>
<evidence type="ECO:0000259" key="6">
    <source>
        <dbReference type="PROSITE" id="PS51007"/>
    </source>
</evidence>
<evidence type="ECO:0000313" key="7">
    <source>
        <dbReference type="EMBL" id="WCR11947.1"/>
    </source>
</evidence>
<keyword evidence="5" id="KW-0732">Signal</keyword>
<dbReference type="InterPro" id="IPR009056">
    <property type="entry name" value="Cyt_c-like_dom"/>
</dbReference>
<dbReference type="Proteomes" id="UP001218412">
    <property type="component" value="Chromosome"/>
</dbReference>
<feature type="signal peptide" evidence="5">
    <location>
        <begin position="1"/>
        <end position="17"/>
    </location>
</feature>
<keyword evidence="3 4" id="KW-0408">Iron</keyword>
<keyword evidence="8" id="KW-1185">Reference proteome</keyword>
<dbReference type="Gene3D" id="1.10.760.10">
    <property type="entry name" value="Cytochrome c-like domain"/>
    <property type="match status" value="1"/>
</dbReference>
<keyword evidence="2 4" id="KW-0479">Metal-binding</keyword>
<evidence type="ECO:0000256" key="4">
    <source>
        <dbReference type="PROSITE-ProRule" id="PRU00433"/>
    </source>
</evidence>
<feature type="domain" description="Cytochrome c" evidence="6">
    <location>
        <begin position="16"/>
        <end position="153"/>
    </location>
</feature>
<name>A0ABY7T1C4_9RHOB</name>
<evidence type="ECO:0000256" key="2">
    <source>
        <dbReference type="ARBA" id="ARBA00022723"/>
    </source>
</evidence>
<dbReference type="PROSITE" id="PS51007">
    <property type="entry name" value="CYTC"/>
    <property type="match status" value="1"/>
</dbReference>
<dbReference type="EMBL" id="CP067134">
    <property type="protein sequence ID" value="WCR11947.1"/>
    <property type="molecule type" value="Genomic_DNA"/>
</dbReference>
<reference evidence="7 8" key="1">
    <citation type="submission" date="2021-01" db="EMBL/GenBank/DDBJ databases">
        <title>Biogeographic distribution of Paracoccus.</title>
        <authorList>
            <person name="Hollensteiner J."/>
            <person name="Leineberger J."/>
            <person name="Brinkhoff T."/>
            <person name="Daniel R."/>
        </authorList>
    </citation>
    <scope>NUCLEOTIDE SEQUENCE [LARGE SCALE GENOMIC DNA]</scope>
    <source>
        <strain evidence="7 8">LMG25392</strain>
    </source>
</reference>
<feature type="chain" id="PRO_5046959121" description="Cytochrome c domain-containing protein" evidence="5">
    <location>
        <begin position="18"/>
        <end position="340"/>
    </location>
</feature>
<evidence type="ECO:0000313" key="8">
    <source>
        <dbReference type="Proteomes" id="UP001218412"/>
    </source>
</evidence>
<evidence type="ECO:0000256" key="1">
    <source>
        <dbReference type="ARBA" id="ARBA00022617"/>
    </source>
</evidence>
<protein>
    <recommendedName>
        <fullName evidence="6">Cytochrome c domain-containing protein</fullName>
    </recommendedName>
</protein>
<sequence length="340" mass="35942">MRFWLIALLLIPMPARSETPGAALFLRGEGAEVAINATIDMPATRFSCAGCHGADGAGRAEGGTVFPPIRWSALDVAGYDEQAFIRALTEGITPDDRTLSRSMPRFKADRQLLAALADHLRTLDALGGITATEIGVRPSGDAALDAGFIAAIARVNEDGGAFGRKLVVTEEENAGLDLVAFARNQWAKMETACLAAAIAAIRDDGHRTLSISGVANDDVVYRVRAAGLKIDPAAQAVLHIGTEDHVAPMRRSHFGCIDQLGPLAASLVQDGGHVTLVVPDRQALVWAVSSRRSGQEMRGYVLGSMIGRAALTAGRDLTLATLTEAAQNLTISTELVRLSR</sequence>
<dbReference type="InterPro" id="IPR036909">
    <property type="entry name" value="Cyt_c-like_dom_sf"/>
</dbReference>
<organism evidence="7 8">
    <name type="scientific">Paracoccus stylophorae</name>
    <dbReference type="NCBI Taxonomy" id="659350"/>
    <lineage>
        <taxon>Bacteria</taxon>
        <taxon>Pseudomonadati</taxon>
        <taxon>Pseudomonadota</taxon>
        <taxon>Alphaproteobacteria</taxon>
        <taxon>Rhodobacterales</taxon>
        <taxon>Paracoccaceae</taxon>
        <taxon>Paracoccus</taxon>
    </lineage>
</organism>
<dbReference type="RefSeq" id="WP_272860066.1">
    <property type="nucleotide sequence ID" value="NZ_CP067134.1"/>
</dbReference>
<evidence type="ECO:0000256" key="5">
    <source>
        <dbReference type="SAM" id="SignalP"/>
    </source>
</evidence>
<dbReference type="SUPFAM" id="SSF46626">
    <property type="entry name" value="Cytochrome c"/>
    <property type="match status" value="1"/>
</dbReference>